<evidence type="ECO:0000313" key="1">
    <source>
        <dbReference type="EMBL" id="KKN08474.1"/>
    </source>
</evidence>
<sequence length="62" mass="7563">MFLKYHSILIVVTCVSNKIKRLGIYFSRYAYLRIYDVENFDNEDNDFASFVEWFKERALQEI</sequence>
<reference evidence="1" key="1">
    <citation type="journal article" date="2015" name="Nature">
        <title>Complex archaea that bridge the gap between prokaryotes and eukaryotes.</title>
        <authorList>
            <person name="Spang A."/>
            <person name="Saw J.H."/>
            <person name="Jorgensen S.L."/>
            <person name="Zaremba-Niedzwiedzka K."/>
            <person name="Martijn J."/>
            <person name="Lind A.E."/>
            <person name="van Eijk R."/>
            <person name="Schleper C."/>
            <person name="Guy L."/>
            <person name="Ettema T.J."/>
        </authorList>
    </citation>
    <scope>NUCLEOTIDE SEQUENCE</scope>
</reference>
<proteinExistence type="predicted"/>
<protein>
    <submittedName>
        <fullName evidence="1">Uncharacterized protein</fullName>
    </submittedName>
</protein>
<dbReference type="EMBL" id="LAZR01004453">
    <property type="protein sequence ID" value="KKN08474.1"/>
    <property type="molecule type" value="Genomic_DNA"/>
</dbReference>
<organism evidence="1">
    <name type="scientific">marine sediment metagenome</name>
    <dbReference type="NCBI Taxonomy" id="412755"/>
    <lineage>
        <taxon>unclassified sequences</taxon>
        <taxon>metagenomes</taxon>
        <taxon>ecological metagenomes</taxon>
    </lineage>
</organism>
<accession>A0A0F9MRX2</accession>
<gene>
    <name evidence="1" type="ORF">LCGC14_1056420</name>
</gene>
<dbReference type="AlphaFoldDB" id="A0A0F9MRX2"/>
<comment type="caution">
    <text evidence="1">The sequence shown here is derived from an EMBL/GenBank/DDBJ whole genome shotgun (WGS) entry which is preliminary data.</text>
</comment>
<name>A0A0F9MRX2_9ZZZZ</name>